<dbReference type="Proteomes" id="UP001230220">
    <property type="component" value="Unassembled WGS sequence"/>
</dbReference>
<dbReference type="Pfam" id="PF01047">
    <property type="entry name" value="MarR"/>
    <property type="match status" value="1"/>
</dbReference>
<accession>A0ABU0E1Z9</accession>
<gene>
    <name evidence="2" type="ORF">J2S15_001305</name>
</gene>
<dbReference type="SMART" id="SM00347">
    <property type="entry name" value="HTH_MARR"/>
    <property type="match status" value="1"/>
</dbReference>
<dbReference type="GO" id="GO:0003677">
    <property type="term" value="F:DNA binding"/>
    <property type="evidence" value="ECO:0007669"/>
    <property type="project" value="UniProtKB-KW"/>
</dbReference>
<dbReference type="InterPro" id="IPR039422">
    <property type="entry name" value="MarR/SlyA-like"/>
</dbReference>
<dbReference type="PANTHER" id="PTHR33164">
    <property type="entry name" value="TRANSCRIPTIONAL REGULATOR, MARR FAMILY"/>
    <property type="match status" value="1"/>
</dbReference>
<dbReference type="InterPro" id="IPR000835">
    <property type="entry name" value="HTH_MarR-typ"/>
</dbReference>
<proteinExistence type="predicted"/>
<organism evidence="2 3">
    <name type="scientific">Breznakia pachnodae</name>
    <dbReference type="NCBI Taxonomy" id="265178"/>
    <lineage>
        <taxon>Bacteria</taxon>
        <taxon>Bacillati</taxon>
        <taxon>Bacillota</taxon>
        <taxon>Erysipelotrichia</taxon>
        <taxon>Erysipelotrichales</taxon>
        <taxon>Erysipelotrichaceae</taxon>
        <taxon>Breznakia</taxon>
    </lineage>
</organism>
<keyword evidence="3" id="KW-1185">Reference proteome</keyword>
<sequence length="144" mass="16648">MNKLNEQRIFMSIFHLANRMQVEGDKLSDELTLKQWFFLYLLYQGGIENPTLKDIAQMMGVTRQSAKKMTTILEREGYLTISKSEQDSRALCIQPTAKAKAFFKRNKQLGGKLLVRAFENIDEQELIDTLVVLEKVQSNLSEEE</sequence>
<dbReference type="PANTHER" id="PTHR33164:SF58">
    <property type="entry name" value="DNA-BINDING TRANSCRIPTIONAL REPRESSOR SCOC"/>
    <property type="match status" value="1"/>
</dbReference>
<dbReference type="PROSITE" id="PS50995">
    <property type="entry name" value="HTH_MARR_2"/>
    <property type="match status" value="1"/>
</dbReference>
<dbReference type="SUPFAM" id="SSF46785">
    <property type="entry name" value="Winged helix' DNA-binding domain"/>
    <property type="match status" value="1"/>
</dbReference>
<evidence type="ECO:0000313" key="3">
    <source>
        <dbReference type="Proteomes" id="UP001230220"/>
    </source>
</evidence>
<dbReference type="Gene3D" id="1.10.10.10">
    <property type="entry name" value="Winged helix-like DNA-binding domain superfamily/Winged helix DNA-binding domain"/>
    <property type="match status" value="1"/>
</dbReference>
<evidence type="ECO:0000313" key="2">
    <source>
        <dbReference type="EMBL" id="MDQ0360560.1"/>
    </source>
</evidence>
<protein>
    <submittedName>
        <fullName evidence="2">DNA-binding MarR family transcriptional regulator</fullName>
    </submittedName>
</protein>
<feature type="domain" description="HTH marR-type" evidence="1">
    <location>
        <begin position="6"/>
        <end position="138"/>
    </location>
</feature>
<name>A0ABU0E1Z9_9FIRM</name>
<evidence type="ECO:0000259" key="1">
    <source>
        <dbReference type="PROSITE" id="PS50995"/>
    </source>
</evidence>
<dbReference type="InterPro" id="IPR036390">
    <property type="entry name" value="WH_DNA-bd_sf"/>
</dbReference>
<dbReference type="EMBL" id="JAUSUR010000002">
    <property type="protein sequence ID" value="MDQ0360560.1"/>
    <property type="molecule type" value="Genomic_DNA"/>
</dbReference>
<reference evidence="2 3" key="1">
    <citation type="submission" date="2023-07" db="EMBL/GenBank/DDBJ databases">
        <title>Genomic Encyclopedia of Type Strains, Phase IV (KMG-IV): sequencing the most valuable type-strain genomes for metagenomic binning, comparative biology and taxonomic classification.</title>
        <authorList>
            <person name="Goeker M."/>
        </authorList>
    </citation>
    <scope>NUCLEOTIDE SEQUENCE [LARGE SCALE GENOMIC DNA]</scope>
    <source>
        <strain evidence="2 3">DSM 16784</strain>
    </source>
</reference>
<keyword evidence="2" id="KW-0238">DNA-binding</keyword>
<comment type="caution">
    <text evidence="2">The sequence shown here is derived from an EMBL/GenBank/DDBJ whole genome shotgun (WGS) entry which is preliminary data.</text>
</comment>
<dbReference type="RefSeq" id="WP_307406560.1">
    <property type="nucleotide sequence ID" value="NZ_JAUSUR010000002.1"/>
</dbReference>
<dbReference type="InterPro" id="IPR036388">
    <property type="entry name" value="WH-like_DNA-bd_sf"/>
</dbReference>